<keyword evidence="4" id="KW-1185">Reference proteome</keyword>
<reference evidence="3 4" key="1">
    <citation type="submission" date="2021-03" db="EMBL/GenBank/DDBJ databases">
        <title>Enterococcal diversity collection.</title>
        <authorList>
            <person name="Gilmore M.S."/>
            <person name="Schwartzman J."/>
            <person name="Van Tyne D."/>
            <person name="Martin M."/>
            <person name="Earl A.M."/>
            <person name="Manson A.L."/>
            <person name="Straub T."/>
            <person name="Salamzade R."/>
            <person name="Saavedra J."/>
            <person name="Lebreton F."/>
            <person name="Prichula J."/>
            <person name="Schaufler K."/>
            <person name="Gaca A."/>
            <person name="Sgardioli B."/>
            <person name="Wagenaar J."/>
            <person name="Strong T."/>
        </authorList>
    </citation>
    <scope>NUCLEOTIDE SEQUENCE [LARGE SCALE GENOMIC DNA]</scope>
    <source>
        <strain evidence="3 4">669A</strain>
    </source>
</reference>
<comment type="caution">
    <text evidence="3">The sequence shown here is derived from an EMBL/GenBank/DDBJ whole genome shotgun (WGS) entry which is preliminary data.</text>
</comment>
<evidence type="ECO:0000313" key="4">
    <source>
        <dbReference type="Proteomes" id="UP000664601"/>
    </source>
</evidence>
<evidence type="ECO:0000259" key="2">
    <source>
        <dbReference type="Pfam" id="PF13731"/>
    </source>
</evidence>
<sequence length="221" mass="22611">MKKKLLASLLASASVLGVCVLGGTALADETDNAETEVGIGFSGHDPGTTGDPLEIKWAPINFDFGSANTVNTVAATFNEDSGSNKYVVVSDGRTTPTTDEWKLTASLSNMMSGSAQLTGATLEFGTVKKAYNGSAAPETPGSITAPTAQHTAVMAAATQTLTQGGTAVPVMQDDGVGTTSYKGMTAMEMESSSIKLNVPASVAQAGKQYTGTLTWSLDDTI</sequence>
<dbReference type="Pfam" id="PF13731">
    <property type="entry name" value="WxL"/>
    <property type="match status" value="1"/>
</dbReference>
<keyword evidence="1" id="KW-0732">Signal</keyword>
<dbReference type="EMBL" id="JAFREM010000013">
    <property type="protein sequence ID" value="MBO1306117.1"/>
    <property type="molecule type" value="Genomic_DNA"/>
</dbReference>
<dbReference type="InterPro" id="IPR027994">
    <property type="entry name" value="WxL_dom"/>
</dbReference>
<dbReference type="Proteomes" id="UP000664601">
    <property type="component" value="Unassembled WGS sequence"/>
</dbReference>
<proteinExistence type="predicted"/>
<evidence type="ECO:0000256" key="1">
    <source>
        <dbReference type="SAM" id="SignalP"/>
    </source>
</evidence>
<feature type="chain" id="PRO_5046306820" evidence="1">
    <location>
        <begin position="28"/>
        <end position="221"/>
    </location>
</feature>
<accession>A0ABS3L906</accession>
<dbReference type="RefSeq" id="WP_207673050.1">
    <property type="nucleotide sequence ID" value="NZ_JAFREM010000013.1"/>
</dbReference>
<name>A0ABS3L906_9ENTE</name>
<protein>
    <submittedName>
        <fullName evidence="3">WxL domain-containing protein</fullName>
    </submittedName>
</protein>
<evidence type="ECO:0000313" key="3">
    <source>
        <dbReference type="EMBL" id="MBO1306117.1"/>
    </source>
</evidence>
<feature type="domain" description="WxL" evidence="2">
    <location>
        <begin position="44"/>
        <end position="220"/>
    </location>
</feature>
<gene>
    <name evidence="3" type="ORF">JZO70_08085</name>
</gene>
<organism evidence="3 4">
    <name type="scientific">Candidatus Enterococcus moelleringii</name>
    <dbReference type="NCBI Taxonomy" id="2815325"/>
    <lineage>
        <taxon>Bacteria</taxon>
        <taxon>Bacillati</taxon>
        <taxon>Bacillota</taxon>
        <taxon>Bacilli</taxon>
        <taxon>Lactobacillales</taxon>
        <taxon>Enterococcaceae</taxon>
        <taxon>Enterococcus</taxon>
    </lineage>
</organism>
<feature type="signal peptide" evidence="1">
    <location>
        <begin position="1"/>
        <end position="27"/>
    </location>
</feature>